<keyword evidence="1" id="KW-0812">Transmembrane</keyword>
<evidence type="ECO:0000313" key="3">
    <source>
        <dbReference type="Proteomes" id="UP001196980"/>
    </source>
</evidence>
<name>A0ABS6S2A9_9BACT</name>
<gene>
    <name evidence="2" type="ORF">HWQ67_15435</name>
</gene>
<feature type="transmembrane region" description="Helical" evidence="1">
    <location>
        <begin position="6"/>
        <end position="32"/>
    </location>
</feature>
<organism evidence="2 3">
    <name type="scientific">Candidatus Magnetobacterium casense</name>
    <dbReference type="NCBI Taxonomy" id="1455061"/>
    <lineage>
        <taxon>Bacteria</taxon>
        <taxon>Pseudomonadati</taxon>
        <taxon>Nitrospirota</taxon>
        <taxon>Thermodesulfovibrionia</taxon>
        <taxon>Thermodesulfovibrionales</taxon>
        <taxon>Candidatus Magnetobacteriaceae</taxon>
        <taxon>Candidatus Magnetobacterium</taxon>
    </lineage>
</organism>
<sequence>MAIALLTAIHVVGVVIWIGGVVFVTIIVFPMIMRMEQSFEKVMFFQGVEHRFAKVAKICVFFVGTTGMLLLMMTEEYKTLFTLKGIGPTIMLFVWTFYFLVLMFEAKVFAKIFSGEAQHDMHKVFGLLTRFHYVVMGVSLTAVAVGVGAKHYIG</sequence>
<dbReference type="Proteomes" id="UP001196980">
    <property type="component" value="Unassembled WGS sequence"/>
</dbReference>
<evidence type="ECO:0000313" key="2">
    <source>
        <dbReference type="EMBL" id="MBV6342974.1"/>
    </source>
</evidence>
<accession>A0ABS6S2A9</accession>
<feature type="transmembrane region" description="Helical" evidence="1">
    <location>
        <begin position="131"/>
        <end position="153"/>
    </location>
</feature>
<comment type="caution">
    <text evidence="2">The sequence shown here is derived from an EMBL/GenBank/DDBJ whole genome shotgun (WGS) entry which is preliminary data.</text>
</comment>
<feature type="transmembrane region" description="Helical" evidence="1">
    <location>
        <begin position="85"/>
        <end position="110"/>
    </location>
</feature>
<dbReference type="EMBL" id="JABXWD010000397">
    <property type="protein sequence ID" value="MBV6342974.1"/>
    <property type="molecule type" value="Genomic_DNA"/>
</dbReference>
<dbReference type="RefSeq" id="WP_218253580.1">
    <property type="nucleotide sequence ID" value="NZ_JABXWD010000397.1"/>
</dbReference>
<protein>
    <recommendedName>
        <fullName evidence="4">Copper resistance protein D domain-containing protein</fullName>
    </recommendedName>
</protein>
<keyword evidence="1" id="KW-0472">Membrane</keyword>
<feature type="transmembrane region" description="Helical" evidence="1">
    <location>
        <begin position="52"/>
        <end position="73"/>
    </location>
</feature>
<reference evidence="2 3" key="1">
    <citation type="journal article" date="2020" name="J Geophys Res Biogeosci">
        <title>Magnetotaxis as an Adaptation to Enable Bacterial Shuttling of Microbial Sulfur and Sulfur Cycling Across Aquatic Oxic#Anoxic Interfaces.</title>
        <authorList>
            <person name="Li J."/>
            <person name="Liu P."/>
            <person name="Wang J."/>
            <person name="Roberts A.P."/>
            <person name="Pan Y."/>
        </authorList>
    </citation>
    <scope>NUCLEOTIDE SEQUENCE [LARGE SCALE GENOMIC DNA]</scope>
    <source>
        <strain evidence="2 3">MYR-1_YQ</strain>
    </source>
</reference>
<keyword evidence="1" id="KW-1133">Transmembrane helix</keyword>
<evidence type="ECO:0008006" key="4">
    <source>
        <dbReference type="Google" id="ProtNLM"/>
    </source>
</evidence>
<evidence type="ECO:0000256" key="1">
    <source>
        <dbReference type="SAM" id="Phobius"/>
    </source>
</evidence>
<keyword evidence="3" id="KW-1185">Reference proteome</keyword>
<proteinExistence type="predicted"/>